<keyword evidence="4" id="KW-1185">Reference proteome</keyword>
<accession>A0ABU2N3G4</accession>
<gene>
    <name evidence="3" type="ORF">RM445_00785</name>
</gene>
<dbReference type="Pfam" id="PF14451">
    <property type="entry name" value="Ub-Mut7C"/>
    <property type="match status" value="1"/>
</dbReference>
<dbReference type="EMBL" id="JAVREJ010000001">
    <property type="protein sequence ID" value="MDT0348058.1"/>
    <property type="molecule type" value="Genomic_DNA"/>
</dbReference>
<dbReference type="InterPro" id="IPR002782">
    <property type="entry name" value="Mut7-C_RNAse_dom"/>
</dbReference>
<protein>
    <submittedName>
        <fullName evidence="3">Mut7-C RNAse domain-containing protein</fullName>
    </submittedName>
</protein>
<dbReference type="Proteomes" id="UP001183202">
    <property type="component" value="Unassembled WGS sequence"/>
</dbReference>
<comment type="caution">
    <text evidence="3">The sequence shown here is derived from an EMBL/GenBank/DDBJ whole genome shotgun (WGS) entry which is preliminary data.</text>
</comment>
<dbReference type="RefSeq" id="WP_311553957.1">
    <property type="nucleotide sequence ID" value="NZ_JAVREJ010000001.1"/>
</dbReference>
<name>A0ABU2N3G4_9PSEU</name>
<reference evidence="4" key="1">
    <citation type="submission" date="2023-07" db="EMBL/GenBank/DDBJ databases">
        <title>30 novel species of actinomycetes from the DSMZ collection.</title>
        <authorList>
            <person name="Nouioui I."/>
        </authorList>
    </citation>
    <scope>NUCLEOTIDE SEQUENCE [LARGE SCALE GENOMIC DNA]</scope>
    <source>
        <strain evidence="4">DSM 45834</strain>
    </source>
</reference>
<evidence type="ECO:0000313" key="4">
    <source>
        <dbReference type="Proteomes" id="UP001183202"/>
    </source>
</evidence>
<dbReference type="Pfam" id="PF01927">
    <property type="entry name" value="Mut7-C"/>
    <property type="match status" value="1"/>
</dbReference>
<evidence type="ECO:0000259" key="1">
    <source>
        <dbReference type="Pfam" id="PF01927"/>
    </source>
</evidence>
<proteinExistence type="predicted"/>
<dbReference type="PANTHER" id="PTHR39081">
    <property type="entry name" value="MUT7-C DOMAIN-CONTAINING PROTEIN"/>
    <property type="match status" value="1"/>
</dbReference>
<dbReference type="InterPro" id="IPR027798">
    <property type="entry name" value="Ub_Mut7C"/>
</dbReference>
<sequence length="232" mass="25564">MLVLRVAPTLWLFLPPARRSTEFAAPFDGTSSLGHVVEAAGIPLTEIGSLRVGGTALPPAHRPAATDVIEVESVHRPQRVADWDGRFLLDVHLGALARRLRILGVDTAYPAEAGDAALVARANAERRLLLTQDRGLLKRRALWAGAYVRGSRPDDQLADVVDRFALTLRPWTRCTACNGEIAEVGKDEVAAYLEPGTLRTQVRFVRCRSCGRVYWRGAHSRRLDRLVARFTA</sequence>
<feature type="domain" description="Ubiquitin Mut7-C" evidence="2">
    <location>
        <begin position="4"/>
        <end position="77"/>
    </location>
</feature>
<evidence type="ECO:0000313" key="3">
    <source>
        <dbReference type="EMBL" id="MDT0348058.1"/>
    </source>
</evidence>
<dbReference type="PANTHER" id="PTHR39081:SF1">
    <property type="entry name" value="MUT7-C RNASE DOMAIN-CONTAINING PROTEIN"/>
    <property type="match status" value="1"/>
</dbReference>
<evidence type="ECO:0000259" key="2">
    <source>
        <dbReference type="Pfam" id="PF14451"/>
    </source>
</evidence>
<feature type="domain" description="Mut7-C RNAse" evidence="1">
    <location>
        <begin position="86"/>
        <end position="226"/>
    </location>
</feature>
<organism evidence="3 4">
    <name type="scientific">Pseudonocardia charpentierae</name>
    <dbReference type="NCBI Taxonomy" id="3075545"/>
    <lineage>
        <taxon>Bacteria</taxon>
        <taxon>Bacillati</taxon>
        <taxon>Actinomycetota</taxon>
        <taxon>Actinomycetes</taxon>
        <taxon>Pseudonocardiales</taxon>
        <taxon>Pseudonocardiaceae</taxon>
        <taxon>Pseudonocardia</taxon>
    </lineage>
</organism>